<proteinExistence type="inferred from homology"/>
<evidence type="ECO:0000259" key="4">
    <source>
        <dbReference type="PROSITE" id="PS51462"/>
    </source>
</evidence>
<organism evidence="5 6">
    <name type="scientific">Euzebya pacifica</name>
    <dbReference type="NCBI Taxonomy" id="1608957"/>
    <lineage>
        <taxon>Bacteria</taxon>
        <taxon>Bacillati</taxon>
        <taxon>Actinomycetota</taxon>
        <taxon>Nitriliruptoria</taxon>
        <taxon>Euzebyales</taxon>
    </lineage>
</organism>
<dbReference type="PROSITE" id="PS51462">
    <property type="entry name" value="NUDIX"/>
    <property type="match status" value="1"/>
</dbReference>
<dbReference type="InterPro" id="IPR020476">
    <property type="entry name" value="Nudix_hydrolase"/>
</dbReference>
<dbReference type="InterPro" id="IPR020084">
    <property type="entry name" value="NUDIX_hydrolase_CS"/>
</dbReference>
<dbReference type="PRINTS" id="PR00502">
    <property type="entry name" value="NUDIXFAMILY"/>
</dbReference>
<dbReference type="KEGG" id="euz:DVS28_a1121"/>
<protein>
    <submittedName>
        <fullName evidence="5">NUDIX hydrolase</fullName>
    </submittedName>
</protein>
<dbReference type="InterPro" id="IPR015797">
    <property type="entry name" value="NUDIX_hydrolase-like_dom_sf"/>
</dbReference>
<dbReference type="GO" id="GO:0016787">
    <property type="term" value="F:hydrolase activity"/>
    <property type="evidence" value="ECO:0007669"/>
    <property type="project" value="UniProtKB-KW"/>
</dbReference>
<reference evidence="5 6" key="1">
    <citation type="submission" date="2018-09" db="EMBL/GenBank/DDBJ databases">
        <title>Complete genome sequence of Euzebya sp. DY32-46 isolated from seawater of Pacific Ocean.</title>
        <authorList>
            <person name="Xu L."/>
            <person name="Wu Y.-H."/>
            <person name="Xu X.-W."/>
        </authorList>
    </citation>
    <scope>NUCLEOTIDE SEQUENCE [LARGE SCALE GENOMIC DNA]</scope>
    <source>
        <strain evidence="5 6">DY32-46</strain>
    </source>
</reference>
<evidence type="ECO:0000313" key="5">
    <source>
        <dbReference type="EMBL" id="AXV05821.1"/>
    </source>
</evidence>
<dbReference type="Proteomes" id="UP000264006">
    <property type="component" value="Chromosome"/>
</dbReference>
<evidence type="ECO:0000256" key="1">
    <source>
        <dbReference type="ARBA" id="ARBA00005582"/>
    </source>
</evidence>
<dbReference type="SUPFAM" id="SSF55811">
    <property type="entry name" value="Nudix"/>
    <property type="match status" value="1"/>
</dbReference>
<name>A0A346XUC4_9ACTN</name>
<gene>
    <name evidence="5" type="ORF">DVS28_a1121</name>
</gene>
<dbReference type="PANTHER" id="PTHR43736">
    <property type="entry name" value="ADP-RIBOSE PYROPHOSPHATASE"/>
    <property type="match status" value="1"/>
</dbReference>
<evidence type="ECO:0000256" key="3">
    <source>
        <dbReference type="RuleBase" id="RU003476"/>
    </source>
</evidence>
<keyword evidence="6" id="KW-1185">Reference proteome</keyword>
<evidence type="ECO:0000256" key="2">
    <source>
        <dbReference type="ARBA" id="ARBA00022801"/>
    </source>
</evidence>
<sequence length="153" mass="16316">MVRAFAVAGRRLLRVSATPPPPVVGVGAVVVHEGRLLVVKRGNEPARGLWTLPGGRLEPGETLEAGALRELEEETGLEGHVVALCGVAQRMGPTHNFVILDYRVDVADIGGARAGDDAEELRFVTRSELETLETVPGTVTFLADHGLLDHLRG</sequence>
<accession>A0A346XUC4</accession>
<dbReference type="AlphaFoldDB" id="A0A346XUC4"/>
<feature type="domain" description="Nudix hydrolase" evidence="4">
    <location>
        <begin position="21"/>
        <end position="147"/>
    </location>
</feature>
<dbReference type="EMBL" id="CP031165">
    <property type="protein sequence ID" value="AXV05821.1"/>
    <property type="molecule type" value="Genomic_DNA"/>
</dbReference>
<dbReference type="PANTHER" id="PTHR43736:SF1">
    <property type="entry name" value="DIHYDRONEOPTERIN TRIPHOSPHATE DIPHOSPHATASE"/>
    <property type="match status" value="1"/>
</dbReference>
<keyword evidence="2 3" id="KW-0378">Hydrolase</keyword>
<dbReference type="Pfam" id="PF00293">
    <property type="entry name" value="NUDIX"/>
    <property type="match status" value="1"/>
</dbReference>
<dbReference type="Gene3D" id="3.90.79.10">
    <property type="entry name" value="Nucleoside Triphosphate Pyrophosphohydrolase"/>
    <property type="match status" value="1"/>
</dbReference>
<dbReference type="PROSITE" id="PS00893">
    <property type="entry name" value="NUDIX_BOX"/>
    <property type="match status" value="1"/>
</dbReference>
<comment type="similarity">
    <text evidence="1 3">Belongs to the Nudix hydrolase family.</text>
</comment>
<dbReference type="InterPro" id="IPR000086">
    <property type="entry name" value="NUDIX_hydrolase_dom"/>
</dbReference>
<evidence type="ECO:0000313" key="6">
    <source>
        <dbReference type="Proteomes" id="UP000264006"/>
    </source>
</evidence>